<dbReference type="Proteomes" id="UP000887159">
    <property type="component" value="Unassembled WGS sequence"/>
</dbReference>
<organism evidence="1 2">
    <name type="scientific">Trichonephila clavipes</name>
    <name type="common">Golden silk orbweaver</name>
    <name type="synonym">Nephila clavipes</name>
    <dbReference type="NCBI Taxonomy" id="2585209"/>
    <lineage>
        <taxon>Eukaryota</taxon>
        <taxon>Metazoa</taxon>
        <taxon>Ecdysozoa</taxon>
        <taxon>Arthropoda</taxon>
        <taxon>Chelicerata</taxon>
        <taxon>Arachnida</taxon>
        <taxon>Araneae</taxon>
        <taxon>Araneomorphae</taxon>
        <taxon>Entelegynae</taxon>
        <taxon>Araneoidea</taxon>
        <taxon>Nephilidae</taxon>
        <taxon>Trichonephila</taxon>
    </lineage>
</organism>
<keyword evidence="2" id="KW-1185">Reference proteome</keyword>
<dbReference type="AlphaFoldDB" id="A0A8X6VRC3"/>
<name>A0A8X6VRC3_TRICX</name>
<gene>
    <name evidence="1" type="primary">NCL1_40611</name>
    <name evidence="1" type="ORF">TNCV_2399941</name>
</gene>
<dbReference type="EMBL" id="BMAU01021349">
    <property type="protein sequence ID" value="GFY18774.1"/>
    <property type="molecule type" value="Genomic_DNA"/>
</dbReference>
<protein>
    <submittedName>
        <fullName evidence="1">Uncharacterized protein</fullName>
    </submittedName>
</protein>
<sequence length="80" mass="8535">MGPHTITPALGAVCHCKAKAGLRRSSRGPYMTTIIITAEVESVFIAEDDLVTFRRSLVSSCVAPLQTDASMDGCQGKHTK</sequence>
<proteinExistence type="predicted"/>
<reference evidence="1" key="1">
    <citation type="submission" date="2020-08" db="EMBL/GenBank/DDBJ databases">
        <title>Multicomponent nature underlies the extraordinary mechanical properties of spider dragline silk.</title>
        <authorList>
            <person name="Kono N."/>
            <person name="Nakamura H."/>
            <person name="Mori M."/>
            <person name="Yoshida Y."/>
            <person name="Ohtoshi R."/>
            <person name="Malay A.D."/>
            <person name="Moran D.A.P."/>
            <person name="Tomita M."/>
            <person name="Numata K."/>
            <person name="Arakawa K."/>
        </authorList>
    </citation>
    <scope>NUCLEOTIDE SEQUENCE</scope>
</reference>
<comment type="caution">
    <text evidence="1">The sequence shown here is derived from an EMBL/GenBank/DDBJ whole genome shotgun (WGS) entry which is preliminary data.</text>
</comment>
<accession>A0A8X6VRC3</accession>
<evidence type="ECO:0000313" key="1">
    <source>
        <dbReference type="EMBL" id="GFY18774.1"/>
    </source>
</evidence>
<evidence type="ECO:0000313" key="2">
    <source>
        <dbReference type="Proteomes" id="UP000887159"/>
    </source>
</evidence>